<evidence type="ECO:0000313" key="2">
    <source>
        <dbReference type="Proteomes" id="UP000322530"/>
    </source>
</evidence>
<comment type="caution">
    <text evidence="1">The sequence shown here is derived from an EMBL/GenBank/DDBJ whole genome shotgun (WGS) entry which is preliminary data.</text>
</comment>
<dbReference type="AlphaFoldDB" id="A0A5A5T7Y4"/>
<name>A0A5A5T7Y4_9CHLR</name>
<organism evidence="1 2">
    <name type="scientific">Dictyobacter arantiisoli</name>
    <dbReference type="NCBI Taxonomy" id="2014874"/>
    <lineage>
        <taxon>Bacteria</taxon>
        <taxon>Bacillati</taxon>
        <taxon>Chloroflexota</taxon>
        <taxon>Ktedonobacteria</taxon>
        <taxon>Ktedonobacterales</taxon>
        <taxon>Dictyobacteraceae</taxon>
        <taxon>Dictyobacter</taxon>
    </lineage>
</organism>
<dbReference type="EMBL" id="BIXY01000009">
    <property type="protein sequence ID" value="GCF07326.1"/>
    <property type="molecule type" value="Genomic_DNA"/>
</dbReference>
<protein>
    <submittedName>
        <fullName evidence="1">Uncharacterized protein</fullName>
    </submittedName>
</protein>
<evidence type="ECO:0000313" key="1">
    <source>
        <dbReference type="EMBL" id="GCF07326.1"/>
    </source>
</evidence>
<accession>A0A5A5T7Y4</accession>
<reference evidence="1 2" key="1">
    <citation type="submission" date="2019-01" db="EMBL/GenBank/DDBJ databases">
        <title>Draft genome sequence of Dictyobacter sp. Uno17.</title>
        <authorList>
            <person name="Wang C.M."/>
            <person name="Zheng Y."/>
            <person name="Sakai Y."/>
            <person name="Abe K."/>
            <person name="Yokota A."/>
            <person name="Yabe S."/>
        </authorList>
    </citation>
    <scope>NUCLEOTIDE SEQUENCE [LARGE SCALE GENOMIC DNA]</scope>
    <source>
        <strain evidence="1 2">Uno17</strain>
    </source>
</reference>
<sequence>MGRHLKGTPKRMPRKEALDTLRLLQEKYIDLLSYGQFTQEHEKEFRAQLREAFESLTAMVYGPPSLWQYSFLCKKCHKRYAEIGCTAEYGDDSSGSYYHSCCKVCYDQLKTEGKLIEGEVQL</sequence>
<dbReference type="RefSeq" id="WP_149400359.1">
    <property type="nucleotide sequence ID" value="NZ_BIXY01000009.1"/>
</dbReference>
<gene>
    <name evidence="1" type="ORF">KDI_08900</name>
</gene>
<proteinExistence type="predicted"/>
<dbReference type="Proteomes" id="UP000322530">
    <property type="component" value="Unassembled WGS sequence"/>
</dbReference>
<keyword evidence="2" id="KW-1185">Reference proteome</keyword>